<dbReference type="PANTHER" id="PTHR43013">
    <property type="entry name" value="GLUTAMYL-TRNA REDUCTASE"/>
    <property type="match status" value="1"/>
</dbReference>
<comment type="miscellaneous">
    <text evidence="9">During catalysis, the active site Cys acts as a nucleophile attacking the alpha-carbonyl group of tRNA-bound glutamate with the formation of a thioester intermediate between enzyme and glutamate, and the concomitant release of tRNA(Glu). The thioester intermediate is finally reduced by direct hydride transfer from NADPH, to form the product GSA.</text>
</comment>
<evidence type="ECO:0000313" key="19">
    <source>
        <dbReference type="Proteomes" id="UP000295788"/>
    </source>
</evidence>
<feature type="binding site" evidence="9 11">
    <location>
        <position position="120"/>
    </location>
    <ligand>
        <name>substrate</name>
    </ligand>
</feature>
<dbReference type="UniPathway" id="UPA00251">
    <property type="reaction ID" value="UER00316"/>
</dbReference>
<feature type="domain" description="Glutamyl-tRNA reductase N-terminal" evidence="17">
    <location>
        <begin position="6"/>
        <end position="156"/>
    </location>
</feature>
<comment type="similarity">
    <text evidence="2 9 14">Belongs to the glutamyl-tRNA reductase family.</text>
</comment>
<evidence type="ECO:0000256" key="14">
    <source>
        <dbReference type="RuleBase" id="RU000584"/>
    </source>
</evidence>
<feature type="domain" description="Quinate/shikimate 5-dehydrogenase/glutamyl-tRNA reductase" evidence="16">
    <location>
        <begin position="171"/>
        <end position="306"/>
    </location>
</feature>
<dbReference type="Gene3D" id="3.30.460.30">
    <property type="entry name" value="Glutamyl-tRNA reductase, N-terminal domain"/>
    <property type="match status" value="1"/>
</dbReference>
<dbReference type="AlphaFoldDB" id="A0A4R3KIR7"/>
<dbReference type="GO" id="GO:0008883">
    <property type="term" value="F:glutamyl-tRNA reductase activity"/>
    <property type="evidence" value="ECO:0007669"/>
    <property type="project" value="UniProtKB-UniRule"/>
</dbReference>
<dbReference type="NCBIfam" id="TIGR01035">
    <property type="entry name" value="hemA"/>
    <property type="match status" value="1"/>
</dbReference>
<dbReference type="NCBIfam" id="NF000744">
    <property type="entry name" value="PRK00045.1-3"/>
    <property type="match status" value="1"/>
</dbReference>
<comment type="domain">
    <text evidence="9">Possesses an unusual extended V-shaped dimeric structure with each monomer consisting of three distinct domains arranged along a curved 'spinal' alpha-helix. The N-terminal catalytic domain specifically recognizes the glutamate moiety of the substrate. The second domain is the NADPH-binding domain, and the third C-terminal domain is responsible for dimerization.</text>
</comment>
<comment type="pathway">
    <text evidence="1 9 14">Porphyrin-containing compound metabolism; protoporphyrin-IX biosynthesis; 5-aminolevulinate from L-glutamyl-tRNA(Glu): step 1/2.</text>
</comment>
<dbReference type="FunFam" id="3.40.50.720:FF:000031">
    <property type="entry name" value="Glutamyl-tRNA reductase"/>
    <property type="match status" value="1"/>
</dbReference>
<keyword evidence="5 9" id="KW-0560">Oxidoreductase</keyword>
<evidence type="ECO:0000256" key="4">
    <source>
        <dbReference type="ARBA" id="ARBA00022857"/>
    </source>
</evidence>
<evidence type="ECO:0000256" key="12">
    <source>
        <dbReference type="PIRSR" id="PIRSR000445-3"/>
    </source>
</evidence>
<dbReference type="PROSITE" id="PS00747">
    <property type="entry name" value="GLUTR"/>
    <property type="match status" value="1"/>
</dbReference>
<dbReference type="Gene3D" id="3.40.50.720">
    <property type="entry name" value="NAD(P)-binding Rossmann-like Domain"/>
    <property type="match status" value="1"/>
</dbReference>
<keyword evidence="4 9" id="KW-0521">NADP</keyword>
<dbReference type="PANTHER" id="PTHR43013:SF1">
    <property type="entry name" value="GLUTAMYL-TRNA REDUCTASE"/>
    <property type="match status" value="1"/>
</dbReference>
<dbReference type="InterPro" id="IPR036291">
    <property type="entry name" value="NAD(P)-bd_dom_sf"/>
</dbReference>
<dbReference type="EMBL" id="SMAB01000004">
    <property type="protein sequence ID" value="TCS83475.1"/>
    <property type="molecule type" value="Genomic_DNA"/>
</dbReference>
<dbReference type="Pfam" id="PF05201">
    <property type="entry name" value="GlutR_N"/>
    <property type="match status" value="1"/>
</dbReference>
<name>A0A4R3KIR7_9BACI</name>
<dbReference type="SUPFAM" id="SSF51735">
    <property type="entry name" value="NAD(P)-binding Rossmann-fold domains"/>
    <property type="match status" value="1"/>
</dbReference>
<comment type="catalytic activity">
    <reaction evidence="7 9 14">
        <text>(S)-4-amino-5-oxopentanoate + tRNA(Glu) + NADP(+) = L-glutamyl-tRNA(Glu) + NADPH + H(+)</text>
        <dbReference type="Rhea" id="RHEA:12344"/>
        <dbReference type="Rhea" id="RHEA-COMP:9663"/>
        <dbReference type="Rhea" id="RHEA-COMP:9680"/>
        <dbReference type="ChEBI" id="CHEBI:15378"/>
        <dbReference type="ChEBI" id="CHEBI:57501"/>
        <dbReference type="ChEBI" id="CHEBI:57783"/>
        <dbReference type="ChEBI" id="CHEBI:58349"/>
        <dbReference type="ChEBI" id="CHEBI:78442"/>
        <dbReference type="ChEBI" id="CHEBI:78520"/>
        <dbReference type="EC" id="1.2.1.70"/>
    </reaction>
</comment>
<evidence type="ECO:0000256" key="5">
    <source>
        <dbReference type="ARBA" id="ARBA00023002"/>
    </source>
</evidence>
<evidence type="ECO:0000256" key="9">
    <source>
        <dbReference type="HAMAP-Rule" id="MF_00087"/>
    </source>
</evidence>
<keyword evidence="19" id="KW-1185">Reference proteome</keyword>
<feature type="site" description="Important for activity" evidence="9 13">
    <location>
        <position position="99"/>
    </location>
</feature>
<protein>
    <recommendedName>
        <fullName evidence="8 9">Glutamyl-tRNA reductase</fullName>
        <shortName evidence="9">GluTR</shortName>
        <ecNumber evidence="3 9">1.2.1.70</ecNumber>
    </recommendedName>
</protein>
<evidence type="ECO:0000256" key="11">
    <source>
        <dbReference type="PIRSR" id="PIRSR000445-2"/>
    </source>
</evidence>
<organism evidence="18 19">
    <name type="scientific">Tepidibacillus fermentans</name>
    <dbReference type="NCBI Taxonomy" id="1281767"/>
    <lineage>
        <taxon>Bacteria</taxon>
        <taxon>Bacillati</taxon>
        <taxon>Bacillota</taxon>
        <taxon>Bacilli</taxon>
        <taxon>Bacillales</taxon>
        <taxon>Bacillaceae</taxon>
        <taxon>Tepidibacillus</taxon>
    </lineage>
</organism>
<dbReference type="Proteomes" id="UP000295788">
    <property type="component" value="Unassembled WGS sequence"/>
</dbReference>
<evidence type="ECO:0000259" key="17">
    <source>
        <dbReference type="Pfam" id="PF05201"/>
    </source>
</evidence>
<dbReference type="HAMAP" id="MF_00087">
    <property type="entry name" value="Glu_tRNA_reductase"/>
    <property type="match status" value="1"/>
</dbReference>
<evidence type="ECO:0000256" key="2">
    <source>
        <dbReference type="ARBA" id="ARBA00005916"/>
    </source>
</evidence>
<evidence type="ECO:0000256" key="3">
    <source>
        <dbReference type="ARBA" id="ARBA00012970"/>
    </source>
</evidence>
<dbReference type="InterPro" id="IPR036343">
    <property type="entry name" value="GluRdtase_N_sf"/>
</dbReference>
<comment type="subunit">
    <text evidence="9">Homodimer.</text>
</comment>
<dbReference type="InterPro" id="IPR036453">
    <property type="entry name" value="GluRdtase_dimer_dom_sf"/>
</dbReference>
<dbReference type="OrthoDB" id="110209at2"/>
<accession>A0A4R3KIR7</accession>
<dbReference type="RefSeq" id="WP_132767334.1">
    <property type="nucleotide sequence ID" value="NZ_SMAB01000004.1"/>
</dbReference>
<dbReference type="InterPro" id="IPR006151">
    <property type="entry name" value="Shikm_DH/Glu-tRNA_Rdtase"/>
</dbReference>
<evidence type="ECO:0000256" key="13">
    <source>
        <dbReference type="PIRSR" id="PIRSR000445-4"/>
    </source>
</evidence>
<dbReference type="InterPro" id="IPR000343">
    <property type="entry name" value="4pyrrol_synth_GluRdtase"/>
</dbReference>
<feature type="binding site" evidence="9 12">
    <location>
        <begin position="189"/>
        <end position="194"/>
    </location>
    <ligand>
        <name>NADP(+)</name>
        <dbReference type="ChEBI" id="CHEBI:58349"/>
    </ligand>
</feature>
<evidence type="ECO:0000256" key="7">
    <source>
        <dbReference type="ARBA" id="ARBA00047464"/>
    </source>
</evidence>
<reference evidence="18 19" key="1">
    <citation type="submission" date="2019-03" db="EMBL/GenBank/DDBJ databases">
        <title>Genomic Encyclopedia of Type Strains, Phase IV (KMG-IV): sequencing the most valuable type-strain genomes for metagenomic binning, comparative biology and taxonomic classification.</title>
        <authorList>
            <person name="Goeker M."/>
        </authorList>
    </citation>
    <scope>NUCLEOTIDE SEQUENCE [LARGE SCALE GENOMIC DNA]</scope>
    <source>
        <strain evidence="18 19">DSM 23802</strain>
    </source>
</reference>
<dbReference type="GO" id="GO:0050661">
    <property type="term" value="F:NADP binding"/>
    <property type="evidence" value="ECO:0007669"/>
    <property type="project" value="InterPro"/>
</dbReference>
<dbReference type="EC" id="1.2.1.70" evidence="3 9"/>
<feature type="binding site" evidence="9 11">
    <location>
        <begin position="114"/>
        <end position="116"/>
    </location>
    <ligand>
        <name>substrate</name>
    </ligand>
</feature>
<feature type="active site" description="Nucleophile" evidence="9 10">
    <location>
        <position position="50"/>
    </location>
</feature>
<dbReference type="PIRSF" id="PIRSF000445">
    <property type="entry name" value="4pyrrol_synth_GluRdtase"/>
    <property type="match status" value="1"/>
</dbReference>
<evidence type="ECO:0000256" key="10">
    <source>
        <dbReference type="PIRSR" id="PIRSR000445-1"/>
    </source>
</evidence>
<proteinExistence type="inferred from homology"/>
<comment type="function">
    <text evidence="9">Catalyzes the NADPH-dependent reduction of glutamyl-tRNA(Glu) to glutamate 1-semialdehyde (GSA).</text>
</comment>
<evidence type="ECO:0000256" key="8">
    <source>
        <dbReference type="ARBA" id="ARBA00068659"/>
    </source>
</evidence>
<dbReference type="Pfam" id="PF00745">
    <property type="entry name" value="GlutR_dimer"/>
    <property type="match status" value="1"/>
</dbReference>
<sequence>MYVMVVGLNYRTTPIEIREKFTFQEQELPDALTRLKQMKSILEAVIISTCNRTEIYAVVDQLHTGEHFIKRFFSEWFHLPKEEFAHHLYVKQDREATEHLFHVIAGLDSMIVGETQILGQVREAFFIAQTYKTTGTLFNRLFKQAITFGKRVHTETGIGQNAVSISYAAVELTKKVFEHFEDKSVLIIGAGEMSELTAIHLHSQGVQNVMVANRTIEKAEELALTFRGKAYSMEDLSHALLKADIVISSTGADSLILSRAQVADVMKKRGNRPLFMIDIAVPRDLDPAIQDCENVYLFNIDDLQEIVDGNIRERQRIAGEVQVKITVEVDQFYQWVNTLGVIPLISKLREKSEKIQEETMKSLENKLSHLSERDLTIIRKHTKSIVNQMLKEPILNLKENAIKPDAELMMEYFRKIFGIEEGELRESVQYEHRKNKEIYQSERRFELKTSLFK</sequence>
<evidence type="ECO:0000256" key="6">
    <source>
        <dbReference type="ARBA" id="ARBA00023244"/>
    </source>
</evidence>
<dbReference type="InterPro" id="IPR018214">
    <property type="entry name" value="GluRdtase_CS"/>
</dbReference>
<gene>
    <name evidence="9" type="primary">hemA</name>
    <name evidence="18" type="ORF">EDD72_10418</name>
</gene>
<dbReference type="GO" id="GO:0019353">
    <property type="term" value="P:protoporphyrinogen IX biosynthetic process from glutamate"/>
    <property type="evidence" value="ECO:0007669"/>
    <property type="project" value="TreeGrafter"/>
</dbReference>
<feature type="binding site" evidence="9 11">
    <location>
        <position position="109"/>
    </location>
    <ligand>
        <name>substrate</name>
    </ligand>
</feature>
<dbReference type="SUPFAM" id="SSF69075">
    <property type="entry name" value="Glutamyl tRNA-reductase dimerization domain"/>
    <property type="match status" value="1"/>
</dbReference>
<dbReference type="FunFam" id="3.30.460.30:FF:000001">
    <property type="entry name" value="Glutamyl-tRNA reductase"/>
    <property type="match status" value="1"/>
</dbReference>
<keyword evidence="6 9" id="KW-0627">Porphyrin biosynthesis</keyword>
<dbReference type="InterPro" id="IPR015896">
    <property type="entry name" value="4pyrrol_synth_GluRdtase_dimer"/>
</dbReference>
<dbReference type="InterPro" id="IPR015895">
    <property type="entry name" value="4pyrrol_synth_GluRdtase_N"/>
</dbReference>
<dbReference type="CDD" id="cd05213">
    <property type="entry name" value="NAD_bind_Glutamyl_tRNA_reduct"/>
    <property type="match status" value="1"/>
</dbReference>
<feature type="domain" description="Tetrapyrrole biosynthesis glutamyl-tRNA reductase dimerisation" evidence="15">
    <location>
        <begin position="324"/>
        <end position="419"/>
    </location>
</feature>
<dbReference type="Pfam" id="PF01488">
    <property type="entry name" value="Shikimate_DH"/>
    <property type="match status" value="1"/>
</dbReference>
<dbReference type="SUPFAM" id="SSF69742">
    <property type="entry name" value="Glutamyl tRNA-reductase catalytic, N-terminal domain"/>
    <property type="match status" value="1"/>
</dbReference>
<evidence type="ECO:0000256" key="1">
    <source>
        <dbReference type="ARBA" id="ARBA00005059"/>
    </source>
</evidence>
<feature type="binding site" evidence="9 11">
    <location>
        <begin position="49"/>
        <end position="52"/>
    </location>
    <ligand>
        <name>substrate</name>
    </ligand>
</feature>
<comment type="caution">
    <text evidence="18">The sequence shown here is derived from an EMBL/GenBank/DDBJ whole genome shotgun (WGS) entry which is preliminary data.</text>
</comment>
<evidence type="ECO:0000259" key="16">
    <source>
        <dbReference type="Pfam" id="PF01488"/>
    </source>
</evidence>
<evidence type="ECO:0000313" key="18">
    <source>
        <dbReference type="EMBL" id="TCS83475.1"/>
    </source>
</evidence>
<evidence type="ECO:0000259" key="15">
    <source>
        <dbReference type="Pfam" id="PF00745"/>
    </source>
</evidence>